<name>A0ACC2PZP6_9HYME</name>
<evidence type="ECO:0000313" key="2">
    <source>
        <dbReference type="Proteomes" id="UP001239111"/>
    </source>
</evidence>
<accession>A0ACC2PZP6</accession>
<dbReference type="Proteomes" id="UP001239111">
    <property type="component" value="Chromosome 1"/>
</dbReference>
<gene>
    <name evidence="1" type="ORF">QAD02_024233</name>
</gene>
<keyword evidence="2" id="KW-1185">Reference proteome</keyword>
<protein>
    <submittedName>
        <fullName evidence="1">Uncharacterized protein</fullName>
    </submittedName>
</protein>
<reference evidence="1" key="1">
    <citation type="submission" date="2023-04" db="EMBL/GenBank/DDBJ databases">
        <title>A chromosome-level genome assembly of the parasitoid wasp Eretmocerus hayati.</title>
        <authorList>
            <person name="Zhong Y."/>
            <person name="Liu S."/>
            <person name="Liu Y."/>
        </authorList>
    </citation>
    <scope>NUCLEOTIDE SEQUENCE</scope>
    <source>
        <strain evidence="1">ZJU_SS_LIU_2023</strain>
    </source>
</reference>
<dbReference type="EMBL" id="CM056741">
    <property type="protein sequence ID" value="KAJ8688438.1"/>
    <property type="molecule type" value="Genomic_DNA"/>
</dbReference>
<organism evidence="1 2">
    <name type="scientific">Eretmocerus hayati</name>
    <dbReference type="NCBI Taxonomy" id="131215"/>
    <lineage>
        <taxon>Eukaryota</taxon>
        <taxon>Metazoa</taxon>
        <taxon>Ecdysozoa</taxon>
        <taxon>Arthropoda</taxon>
        <taxon>Hexapoda</taxon>
        <taxon>Insecta</taxon>
        <taxon>Pterygota</taxon>
        <taxon>Neoptera</taxon>
        <taxon>Endopterygota</taxon>
        <taxon>Hymenoptera</taxon>
        <taxon>Apocrita</taxon>
        <taxon>Proctotrupomorpha</taxon>
        <taxon>Chalcidoidea</taxon>
        <taxon>Aphelinidae</taxon>
        <taxon>Aphelininae</taxon>
        <taxon>Eretmocerus</taxon>
    </lineage>
</organism>
<evidence type="ECO:0000313" key="1">
    <source>
        <dbReference type="EMBL" id="KAJ8688438.1"/>
    </source>
</evidence>
<sequence length="181" mass="20630">MQVKPPRTVTRHIFCLAHAARCICIDGFHAHSPFYNCWSIKIPTALPSINNQDPGQRSACKIPLEWGRNMNNHLSPPPRDFLSKLHEFVYFPLRTEHKVEPVTGSDTLETCSLLFKISSLPTAIDSDKSLNKSQQSLYGVVRPIICVQVRKKHSREFVATMKLPCSRRCQHHRPAPPRIDP</sequence>
<proteinExistence type="predicted"/>
<comment type="caution">
    <text evidence="1">The sequence shown here is derived from an EMBL/GenBank/DDBJ whole genome shotgun (WGS) entry which is preliminary data.</text>
</comment>